<dbReference type="OrthoDB" id="10011348at2"/>
<dbReference type="AlphaFoldDB" id="A0A511TF45"/>
<comment type="caution">
    <text evidence="1">The sequence shown here is derived from an EMBL/GenBank/DDBJ whole genome shotgun (WGS) entry which is preliminary data.</text>
</comment>
<reference evidence="2 3" key="1">
    <citation type="submission" date="2016-10" db="EMBL/GenBank/DDBJ databases">
        <authorList>
            <person name="Varghese N."/>
            <person name="Submissions S."/>
        </authorList>
    </citation>
    <scope>NUCLEOTIDE SEQUENCE [LARGE SCALE GENOMIC DNA]</scope>
    <source>
        <strain evidence="2 3">DSM 16525</strain>
    </source>
</reference>
<evidence type="ECO:0000313" key="1">
    <source>
        <dbReference type="EMBL" id="GEN12791.1"/>
    </source>
</evidence>
<proteinExistence type="predicted"/>
<dbReference type="EMBL" id="BJXR01000069">
    <property type="protein sequence ID" value="GEN12791.1"/>
    <property type="molecule type" value="Genomic_DNA"/>
</dbReference>
<accession>A0A511TF45</accession>
<evidence type="ECO:0000313" key="4">
    <source>
        <dbReference type="Proteomes" id="UP000321514"/>
    </source>
</evidence>
<reference evidence="1 4" key="2">
    <citation type="submission" date="2019-07" db="EMBL/GenBank/DDBJ databases">
        <title>Whole genome shotgun sequence of Myxococcus fulvus NBRC 100333.</title>
        <authorList>
            <person name="Hosoyama A."/>
            <person name="Uohara A."/>
            <person name="Ohji S."/>
            <person name="Ichikawa N."/>
        </authorList>
    </citation>
    <scope>NUCLEOTIDE SEQUENCE [LARGE SCALE GENOMIC DNA]</scope>
    <source>
        <strain evidence="1 4">NBRC 100333</strain>
    </source>
</reference>
<evidence type="ECO:0000313" key="3">
    <source>
        <dbReference type="Proteomes" id="UP000183760"/>
    </source>
</evidence>
<dbReference type="Proteomes" id="UP000321514">
    <property type="component" value="Unassembled WGS sequence"/>
</dbReference>
<sequence length="606" mass="67186">MKITFDGIEYETDDTSQKDALALAIDTCVAAWKLDQAIIALRFKSFGNETVTGTVIAYMEKRRRQLETPQVTFTQGFVFRDDRKKCTVCTAPLELETYGTGSDWFSSSDFNQFICGPCAMKQSSNIKACSKTGCGRLFWACTSQTTCADCYARSHYEGLARDQAITMSQVTLDVPQYHGGVHAEILFRNFIKAQTNLDSICVSRNNGIDLVFITNGDAEYDSLRNCMVGPSTVPVSTSRFPSRTRTQRFVPQRGRVIHCIEVKVNDAQCSKAQKNAEKFVNDRIKRALKGEYGDDALAGAGTVEAAMNKGAEFELHLIRVSMPRFGTTEYTQGAPITAVRYPWGETGGTGGIQMTLLAQCNSITYMDSAWIGDTGERIATQFLAQLGFDIRGPVQNNTGNGVDITAKLKHTPTSPRWAFFEVKASTAKFQTSLEHAEEEQWMFVMDRCSKALMHIDKYKGLGAYQGSSVHPTVRTVNDLFWDFQSPEHWETRALYFRVAVRLPDPGQNDAPQVKLLLWASPRSQGTKALVKDPIPQPLFIGYGGSSFPTPTSSVGKVSMQTFAPHPFGGRYDNVHSCFVMGCDCSQFVPTLLFPKTCKTCLHDHGS</sequence>
<name>A0A511TF45_MYXFU</name>
<dbReference type="EMBL" id="FOIB01000003">
    <property type="protein sequence ID" value="SET89466.1"/>
    <property type="molecule type" value="Genomic_DNA"/>
</dbReference>
<organism evidence="1 4">
    <name type="scientific">Myxococcus fulvus</name>
    <dbReference type="NCBI Taxonomy" id="33"/>
    <lineage>
        <taxon>Bacteria</taxon>
        <taxon>Pseudomonadati</taxon>
        <taxon>Myxococcota</taxon>
        <taxon>Myxococcia</taxon>
        <taxon>Myxococcales</taxon>
        <taxon>Cystobacterineae</taxon>
        <taxon>Myxococcaceae</taxon>
        <taxon>Myxococcus</taxon>
    </lineage>
</organism>
<dbReference type="RefSeq" id="WP_074952902.1">
    <property type="nucleotide sequence ID" value="NZ_BJXR01000069.1"/>
</dbReference>
<dbReference type="Proteomes" id="UP000183760">
    <property type="component" value="Unassembled WGS sequence"/>
</dbReference>
<protein>
    <submittedName>
        <fullName evidence="1">Uncharacterized protein</fullName>
    </submittedName>
</protein>
<gene>
    <name evidence="1" type="ORF">MFU01_78280</name>
    <name evidence="2" type="ORF">SAMN05443572_103703</name>
</gene>
<evidence type="ECO:0000313" key="2">
    <source>
        <dbReference type="EMBL" id="SET89466.1"/>
    </source>
</evidence>
<keyword evidence="3" id="KW-1185">Reference proteome</keyword>